<evidence type="ECO:0000256" key="2">
    <source>
        <dbReference type="ARBA" id="ARBA00022826"/>
    </source>
</evidence>
<evidence type="ECO:0000256" key="3">
    <source>
        <dbReference type="ARBA" id="ARBA00022882"/>
    </source>
</evidence>
<evidence type="ECO:0000256" key="1">
    <source>
        <dbReference type="ARBA" id="ARBA00022538"/>
    </source>
</evidence>
<keyword evidence="2" id="KW-0631">Potassium channel</keyword>
<dbReference type="EMBL" id="JAAGAX010000009">
    <property type="protein sequence ID" value="KAF2304503.1"/>
    <property type="molecule type" value="Genomic_DNA"/>
</dbReference>
<dbReference type="InterPro" id="IPR000595">
    <property type="entry name" value="cNMP-bd_dom"/>
</dbReference>
<evidence type="ECO:0000256" key="4">
    <source>
        <dbReference type="ARBA" id="ARBA00022958"/>
    </source>
</evidence>
<feature type="domain" description="Cyclic nucleotide-binding" evidence="6">
    <location>
        <begin position="101"/>
        <end position="190"/>
    </location>
</feature>
<dbReference type="GO" id="GO:0005249">
    <property type="term" value="F:voltage-gated potassium channel activity"/>
    <property type="evidence" value="ECO:0007669"/>
    <property type="project" value="InterPro"/>
</dbReference>
<keyword evidence="1" id="KW-0633">Potassium transport</keyword>
<evidence type="ECO:0000256" key="5">
    <source>
        <dbReference type="ARBA" id="ARBA00023303"/>
    </source>
</evidence>
<keyword evidence="8" id="KW-1185">Reference proteome</keyword>
<dbReference type="InterPro" id="IPR014710">
    <property type="entry name" value="RmlC-like_jellyroll"/>
</dbReference>
<dbReference type="InterPro" id="IPR018490">
    <property type="entry name" value="cNMP-bd_dom_sf"/>
</dbReference>
<dbReference type="PANTHER" id="PTHR45743">
    <property type="entry name" value="POTASSIUM CHANNEL AKT1"/>
    <property type="match status" value="1"/>
</dbReference>
<keyword evidence="3" id="KW-0851">Voltage-gated channel</keyword>
<dbReference type="SUPFAM" id="SSF51206">
    <property type="entry name" value="cAMP-binding domain-like"/>
    <property type="match status" value="1"/>
</dbReference>
<protein>
    <recommendedName>
        <fullName evidence="6">Cyclic nucleotide-binding domain-containing protein</fullName>
    </recommendedName>
</protein>
<name>A0A6A6LWF9_HEVBR</name>
<accession>A0A6A6LWF9</accession>
<organism evidence="7 8">
    <name type="scientific">Hevea brasiliensis</name>
    <name type="common">Para rubber tree</name>
    <name type="synonym">Siphonia brasiliensis</name>
    <dbReference type="NCBI Taxonomy" id="3981"/>
    <lineage>
        <taxon>Eukaryota</taxon>
        <taxon>Viridiplantae</taxon>
        <taxon>Streptophyta</taxon>
        <taxon>Embryophyta</taxon>
        <taxon>Tracheophyta</taxon>
        <taxon>Spermatophyta</taxon>
        <taxon>Magnoliopsida</taxon>
        <taxon>eudicotyledons</taxon>
        <taxon>Gunneridae</taxon>
        <taxon>Pentapetalae</taxon>
        <taxon>rosids</taxon>
        <taxon>fabids</taxon>
        <taxon>Malpighiales</taxon>
        <taxon>Euphorbiaceae</taxon>
        <taxon>Crotonoideae</taxon>
        <taxon>Micrandreae</taxon>
        <taxon>Hevea</taxon>
    </lineage>
</organism>
<keyword evidence="3" id="KW-0406">Ion transport</keyword>
<gene>
    <name evidence="7" type="ORF">GH714_032810</name>
</gene>
<dbReference type="CDD" id="cd00038">
    <property type="entry name" value="CAP_ED"/>
    <property type="match status" value="1"/>
</dbReference>
<keyword evidence="5" id="KW-0407">Ion channel</keyword>
<dbReference type="GO" id="GO:0034702">
    <property type="term" value="C:monoatomic ion channel complex"/>
    <property type="evidence" value="ECO:0007669"/>
    <property type="project" value="UniProtKB-KW"/>
</dbReference>
<keyword evidence="4" id="KW-0630">Potassium</keyword>
<dbReference type="InterPro" id="IPR045319">
    <property type="entry name" value="KAT/AKT"/>
</dbReference>
<proteinExistence type="predicted"/>
<evidence type="ECO:0000313" key="7">
    <source>
        <dbReference type="EMBL" id="KAF2304503.1"/>
    </source>
</evidence>
<keyword evidence="3" id="KW-0813">Transport</keyword>
<dbReference type="PANTHER" id="PTHR45743:SF27">
    <property type="entry name" value="POTASSIUM CHANNEL KAT3"/>
    <property type="match status" value="1"/>
</dbReference>
<evidence type="ECO:0000259" key="6">
    <source>
        <dbReference type="PROSITE" id="PS50042"/>
    </source>
</evidence>
<reference evidence="7 8" key="1">
    <citation type="journal article" date="2020" name="Mol. Plant">
        <title>The Chromosome-Based Rubber Tree Genome Provides New Insights into Spurge Genome Evolution and Rubber Biosynthesis.</title>
        <authorList>
            <person name="Liu J."/>
            <person name="Shi C."/>
            <person name="Shi C.C."/>
            <person name="Li W."/>
            <person name="Zhang Q.J."/>
            <person name="Zhang Y."/>
            <person name="Li K."/>
            <person name="Lu H.F."/>
            <person name="Shi C."/>
            <person name="Zhu S.T."/>
            <person name="Xiao Z.Y."/>
            <person name="Nan H."/>
            <person name="Yue Y."/>
            <person name="Zhu X.G."/>
            <person name="Wu Y."/>
            <person name="Hong X.N."/>
            <person name="Fan G.Y."/>
            <person name="Tong Y."/>
            <person name="Zhang D."/>
            <person name="Mao C.L."/>
            <person name="Liu Y.L."/>
            <person name="Hao S.J."/>
            <person name="Liu W.Q."/>
            <person name="Lv M.Q."/>
            <person name="Zhang H.B."/>
            <person name="Liu Y."/>
            <person name="Hu-Tang G.R."/>
            <person name="Wang J.P."/>
            <person name="Wang J.H."/>
            <person name="Sun Y.H."/>
            <person name="Ni S.B."/>
            <person name="Chen W.B."/>
            <person name="Zhang X.C."/>
            <person name="Jiao Y.N."/>
            <person name="Eichler E.E."/>
            <person name="Li G.H."/>
            <person name="Liu X."/>
            <person name="Gao L.Z."/>
        </authorList>
    </citation>
    <scope>NUCLEOTIDE SEQUENCE [LARGE SCALE GENOMIC DNA]</scope>
    <source>
        <strain evidence="8">cv. GT1</strain>
        <tissue evidence="7">Leaf</tissue>
    </source>
</reference>
<dbReference type="AlphaFoldDB" id="A0A6A6LWF9"/>
<evidence type="ECO:0000313" key="8">
    <source>
        <dbReference type="Proteomes" id="UP000467840"/>
    </source>
</evidence>
<comment type="caution">
    <text evidence="7">The sequence shown here is derived from an EMBL/GenBank/DDBJ whole genome shotgun (WGS) entry which is preliminary data.</text>
</comment>
<dbReference type="Gene3D" id="2.60.120.10">
    <property type="entry name" value="Jelly Rolls"/>
    <property type="match status" value="1"/>
</dbReference>
<dbReference type="PROSITE" id="PS50042">
    <property type="entry name" value="CNMP_BINDING_3"/>
    <property type="match status" value="1"/>
</dbReference>
<sequence length="220" mass="25669">MSEARAPLPWLFRRPSRNEMMKNLASVSSSLLPAFGTVVDEGYLQLRKYVIAPYDHRYRRWQTFLVALVCHKLMVPHRRGLNSAVSIHIQNLQRLNEPRQYYIILDVKPEIYFKLQDVLTYKNGTERFLSKLGAADMAGEIGVIFNIPQPFTVRTKRLSQVIRISHHHFKHMVQPQSEDGKIIISNFLQYLKGLKQEMQEEIPFLMELLGDMNAEAFLQL</sequence>
<dbReference type="Proteomes" id="UP000467840">
    <property type="component" value="Chromosome 16"/>
</dbReference>